<keyword evidence="1" id="KW-0812">Transmembrane</keyword>
<name>A0A0C3F7R8_PILCF</name>
<dbReference type="InParanoid" id="A0A0C3F7R8"/>
<sequence>MVNVFNKRPKTRLTTYKGSPVNANTFFHVFATFVSLLAFTAPTDENGALELVQPLDSTNALGYMTPFLPVYVRKLVPMAQAFALMADVADLAGRVAFCINAATQGDSNTDTSTS</sequence>
<dbReference type="AlphaFoldDB" id="A0A0C3F7R8"/>
<keyword evidence="3" id="KW-1185">Reference proteome</keyword>
<keyword evidence="1" id="KW-1133">Transmembrane helix</keyword>
<gene>
    <name evidence="2" type="ORF">PILCRDRAFT_13132</name>
</gene>
<reference evidence="3" key="2">
    <citation type="submission" date="2015-01" db="EMBL/GenBank/DDBJ databases">
        <title>Evolutionary Origins and Diversification of the Mycorrhizal Mutualists.</title>
        <authorList>
            <consortium name="DOE Joint Genome Institute"/>
            <consortium name="Mycorrhizal Genomics Consortium"/>
            <person name="Kohler A."/>
            <person name="Kuo A."/>
            <person name="Nagy L.G."/>
            <person name="Floudas D."/>
            <person name="Copeland A."/>
            <person name="Barry K.W."/>
            <person name="Cichocki N."/>
            <person name="Veneault-Fourrey C."/>
            <person name="LaButti K."/>
            <person name="Lindquist E.A."/>
            <person name="Lipzen A."/>
            <person name="Lundell T."/>
            <person name="Morin E."/>
            <person name="Murat C."/>
            <person name="Riley R."/>
            <person name="Ohm R."/>
            <person name="Sun H."/>
            <person name="Tunlid A."/>
            <person name="Henrissat B."/>
            <person name="Grigoriev I.V."/>
            <person name="Hibbett D.S."/>
            <person name="Martin F."/>
        </authorList>
    </citation>
    <scope>NUCLEOTIDE SEQUENCE [LARGE SCALE GENOMIC DNA]</scope>
    <source>
        <strain evidence="3">F 1598</strain>
    </source>
</reference>
<evidence type="ECO:0000313" key="2">
    <source>
        <dbReference type="EMBL" id="KIM75926.1"/>
    </source>
</evidence>
<protein>
    <submittedName>
        <fullName evidence="2">Uncharacterized protein</fullName>
    </submittedName>
</protein>
<organism evidence="2 3">
    <name type="scientific">Piloderma croceum (strain F 1598)</name>
    <dbReference type="NCBI Taxonomy" id="765440"/>
    <lineage>
        <taxon>Eukaryota</taxon>
        <taxon>Fungi</taxon>
        <taxon>Dikarya</taxon>
        <taxon>Basidiomycota</taxon>
        <taxon>Agaricomycotina</taxon>
        <taxon>Agaricomycetes</taxon>
        <taxon>Agaricomycetidae</taxon>
        <taxon>Atheliales</taxon>
        <taxon>Atheliaceae</taxon>
        <taxon>Piloderma</taxon>
    </lineage>
</organism>
<dbReference type="EMBL" id="KN833040">
    <property type="protein sequence ID" value="KIM75926.1"/>
    <property type="molecule type" value="Genomic_DNA"/>
</dbReference>
<keyword evidence="1" id="KW-0472">Membrane</keyword>
<feature type="transmembrane region" description="Helical" evidence="1">
    <location>
        <begin position="21"/>
        <end position="41"/>
    </location>
</feature>
<reference evidence="2 3" key="1">
    <citation type="submission" date="2014-04" db="EMBL/GenBank/DDBJ databases">
        <authorList>
            <consortium name="DOE Joint Genome Institute"/>
            <person name="Kuo A."/>
            <person name="Tarkka M."/>
            <person name="Buscot F."/>
            <person name="Kohler A."/>
            <person name="Nagy L.G."/>
            <person name="Floudas D."/>
            <person name="Copeland A."/>
            <person name="Barry K.W."/>
            <person name="Cichocki N."/>
            <person name="Veneault-Fourrey C."/>
            <person name="LaButti K."/>
            <person name="Lindquist E.A."/>
            <person name="Lipzen A."/>
            <person name="Lundell T."/>
            <person name="Morin E."/>
            <person name="Murat C."/>
            <person name="Sun H."/>
            <person name="Tunlid A."/>
            <person name="Henrissat B."/>
            <person name="Grigoriev I.V."/>
            <person name="Hibbett D.S."/>
            <person name="Martin F."/>
            <person name="Nordberg H.P."/>
            <person name="Cantor M.N."/>
            <person name="Hua S.X."/>
        </authorList>
    </citation>
    <scope>NUCLEOTIDE SEQUENCE [LARGE SCALE GENOMIC DNA]</scope>
    <source>
        <strain evidence="2 3">F 1598</strain>
    </source>
</reference>
<accession>A0A0C3F7R8</accession>
<evidence type="ECO:0000256" key="1">
    <source>
        <dbReference type="SAM" id="Phobius"/>
    </source>
</evidence>
<evidence type="ECO:0000313" key="3">
    <source>
        <dbReference type="Proteomes" id="UP000054166"/>
    </source>
</evidence>
<proteinExistence type="predicted"/>
<dbReference type="Proteomes" id="UP000054166">
    <property type="component" value="Unassembled WGS sequence"/>
</dbReference>
<dbReference type="HOGENOM" id="CLU_2121990_0_0_1"/>